<feature type="region of interest" description="Disordered" evidence="2">
    <location>
        <begin position="222"/>
        <end position="256"/>
    </location>
</feature>
<dbReference type="PROSITE" id="PS50015">
    <property type="entry name" value="SAP_B"/>
    <property type="match status" value="1"/>
</dbReference>
<evidence type="ECO:0000259" key="3">
    <source>
        <dbReference type="PROSITE" id="PS50015"/>
    </source>
</evidence>
<comment type="caution">
    <text evidence="4">The sequence shown here is derived from an EMBL/GenBank/DDBJ whole genome shotgun (WGS) entry which is preliminary data.</text>
</comment>
<keyword evidence="1" id="KW-1015">Disulfide bond</keyword>
<gene>
    <name evidence="4" type="ORF">AB1Y20_001105</name>
</gene>
<proteinExistence type="predicted"/>
<reference evidence="4 5" key="1">
    <citation type="journal article" date="2024" name="Science">
        <title>Giant polyketide synthase enzymes in the biosynthesis of giant marine polyether toxins.</title>
        <authorList>
            <person name="Fallon T.R."/>
            <person name="Shende V.V."/>
            <person name="Wierzbicki I.H."/>
            <person name="Pendleton A.L."/>
            <person name="Watervoot N.F."/>
            <person name="Auber R.P."/>
            <person name="Gonzalez D.J."/>
            <person name="Wisecaver J.H."/>
            <person name="Moore B.S."/>
        </authorList>
    </citation>
    <scope>NUCLEOTIDE SEQUENCE [LARGE SCALE GENOMIC DNA]</scope>
    <source>
        <strain evidence="4 5">12B1</strain>
    </source>
</reference>
<keyword evidence="5" id="KW-1185">Reference proteome</keyword>
<dbReference type="EMBL" id="JBGBPQ010000001">
    <property type="protein sequence ID" value="KAL1530189.1"/>
    <property type="molecule type" value="Genomic_DNA"/>
</dbReference>
<sequence length="256" mass="28659">MGRWDRKVILITRNPIRRGRKAVASAAFVRRNTWHTAPRLRAPPHCESGSQRRGLMLSVTKRSSVSGVRYLLALTLVAAALGQLRDAEYQEHAKKFYREGDAEAINRGKAIACGLCNLALMAIKGQYTMHREGTLGKKFSEEEGMKKLEKICEKLAPSMAKKMQGYAEDTLMICKRVVREHGQDMLDALAVGDDTDAFCQEEAGLCPMKHDAMLKLAADVVKAENEEGEKEEKRKKKKTKQLKAPAEEEDGSRDEL</sequence>
<dbReference type="Gene3D" id="1.10.225.10">
    <property type="entry name" value="Saposin-like"/>
    <property type="match status" value="1"/>
</dbReference>
<dbReference type="Proteomes" id="UP001515480">
    <property type="component" value="Unassembled WGS sequence"/>
</dbReference>
<accession>A0AB34K6R5</accession>
<evidence type="ECO:0000256" key="2">
    <source>
        <dbReference type="SAM" id="MobiDB-lite"/>
    </source>
</evidence>
<feature type="domain" description="Saposin B-type" evidence="3">
    <location>
        <begin position="109"/>
        <end position="210"/>
    </location>
</feature>
<evidence type="ECO:0000313" key="5">
    <source>
        <dbReference type="Proteomes" id="UP001515480"/>
    </source>
</evidence>
<organism evidence="4 5">
    <name type="scientific">Prymnesium parvum</name>
    <name type="common">Toxic golden alga</name>
    <dbReference type="NCBI Taxonomy" id="97485"/>
    <lineage>
        <taxon>Eukaryota</taxon>
        <taxon>Haptista</taxon>
        <taxon>Haptophyta</taxon>
        <taxon>Prymnesiophyceae</taxon>
        <taxon>Prymnesiales</taxon>
        <taxon>Prymnesiaceae</taxon>
        <taxon>Prymnesium</taxon>
    </lineage>
</organism>
<evidence type="ECO:0000313" key="4">
    <source>
        <dbReference type="EMBL" id="KAL1530189.1"/>
    </source>
</evidence>
<protein>
    <recommendedName>
        <fullName evidence="3">Saposin B-type domain-containing protein</fullName>
    </recommendedName>
</protein>
<feature type="compositionally biased region" description="Acidic residues" evidence="2">
    <location>
        <begin position="247"/>
        <end position="256"/>
    </location>
</feature>
<dbReference type="AlphaFoldDB" id="A0AB34K6R5"/>
<dbReference type="InterPro" id="IPR008139">
    <property type="entry name" value="SaposinB_dom"/>
</dbReference>
<name>A0AB34K6R5_PRYPA</name>
<evidence type="ECO:0000256" key="1">
    <source>
        <dbReference type="ARBA" id="ARBA00023157"/>
    </source>
</evidence>